<evidence type="ECO:0000259" key="3">
    <source>
        <dbReference type="Pfam" id="PF02732"/>
    </source>
</evidence>
<dbReference type="Pfam" id="PF14716">
    <property type="entry name" value="HHH_8"/>
    <property type="match status" value="1"/>
</dbReference>
<comment type="subunit">
    <text evidence="2">Interacts with EME1.</text>
</comment>
<dbReference type="AlphaFoldDB" id="F0WEQ5"/>
<evidence type="ECO:0000256" key="1">
    <source>
        <dbReference type="ARBA" id="ARBA00022801"/>
    </source>
</evidence>
<dbReference type="InterPro" id="IPR006166">
    <property type="entry name" value="ERCC4_domain"/>
</dbReference>
<keyword evidence="2" id="KW-0460">Magnesium</keyword>
<dbReference type="Pfam" id="PF02732">
    <property type="entry name" value="ERCC4"/>
    <property type="match status" value="1"/>
</dbReference>
<keyword evidence="1 2" id="KW-0378">Hydrolase</keyword>
<accession>F0WEQ5</accession>
<dbReference type="GO" id="GO:0008821">
    <property type="term" value="F:crossover junction DNA endonuclease activity"/>
    <property type="evidence" value="ECO:0007669"/>
    <property type="project" value="UniProtKB-UniRule"/>
</dbReference>
<dbReference type="GO" id="GO:0006308">
    <property type="term" value="P:DNA catabolic process"/>
    <property type="evidence" value="ECO:0007669"/>
    <property type="project" value="UniProtKB-UniRule"/>
</dbReference>
<dbReference type="GO" id="GO:0003677">
    <property type="term" value="F:DNA binding"/>
    <property type="evidence" value="ECO:0007669"/>
    <property type="project" value="UniProtKB-UniRule"/>
</dbReference>
<dbReference type="SUPFAM" id="SSF52980">
    <property type="entry name" value="Restriction endonuclease-like"/>
    <property type="match status" value="1"/>
</dbReference>
<keyword evidence="2" id="KW-0540">Nuclease</keyword>
<dbReference type="InterPro" id="IPR011335">
    <property type="entry name" value="Restrct_endonuc-II-like"/>
</dbReference>
<comment type="subcellular location">
    <subcellularLocation>
        <location evidence="2">Nucleus</location>
    </subcellularLocation>
</comment>
<keyword evidence="2" id="KW-0234">DNA repair</keyword>
<dbReference type="EC" id="3.1.22.-" evidence="2"/>
<dbReference type="InterPro" id="IPR010996">
    <property type="entry name" value="HHH_MUS81"/>
</dbReference>
<keyword evidence="2" id="KW-0479">Metal-binding</keyword>
<dbReference type="Gene3D" id="3.40.50.10130">
    <property type="match status" value="1"/>
</dbReference>
<dbReference type="GO" id="GO:0031573">
    <property type="term" value="P:mitotic intra-S DNA damage checkpoint signaling"/>
    <property type="evidence" value="ECO:0007669"/>
    <property type="project" value="TreeGrafter"/>
</dbReference>
<name>F0WEQ5_9STRA</name>
<keyword evidence="2" id="KW-0539">Nucleus</keyword>
<dbReference type="HOGENOM" id="CLU_034515_0_0_1"/>
<dbReference type="CDD" id="cd20074">
    <property type="entry name" value="XPF_nuclease_Mus81"/>
    <property type="match status" value="1"/>
</dbReference>
<comment type="similarity">
    <text evidence="2">Belongs to the XPF family.</text>
</comment>
<dbReference type="PANTHER" id="PTHR13451">
    <property type="entry name" value="CLASS II CROSSOVER JUNCTION ENDONUCLEASE MUS81"/>
    <property type="match status" value="1"/>
</dbReference>
<feature type="domain" description="Crossover junction endonuclease MUS81-like HHH" evidence="4">
    <location>
        <begin position="22"/>
        <end position="85"/>
    </location>
</feature>
<dbReference type="Gene3D" id="1.10.150.110">
    <property type="entry name" value="DNA polymerase beta, N-terminal domain-like"/>
    <property type="match status" value="1"/>
</dbReference>
<dbReference type="GO" id="GO:0000712">
    <property type="term" value="P:resolution of meiotic recombination intermediates"/>
    <property type="evidence" value="ECO:0007669"/>
    <property type="project" value="TreeGrafter"/>
</dbReference>
<keyword evidence="2" id="KW-0233">DNA recombination</keyword>
<gene>
    <name evidence="5" type="primary">AlNc14C76G5105</name>
    <name evidence="5" type="ORF">ALNC14_058300</name>
</gene>
<evidence type="ECO:0000259" key="4">
    <source>
        <dbReference type="Pfam" id="PF14716"/>
    </source>
</evidence>
<comment type="cofactor">
    <cofactor evidence="2">
        <name>Mg(2+)</name>
        <dbReference type="ChEBI" id="CHEBI:18420"/>
    </cofactor>
</comment>
<comment type="function">
    <text evidence="2">Interacts with EME1 to form a DNA structure-specific endonuclease with substrate preference for branched DNA structures with a 5'-end at the branch nick. Typical substrates include 3'-flap structures, D-loops, replication forks and nicked Holliday junctions. May be required in mitosis for the processing of stalled or collapsed replication fork intermediates. May be required in meiosis for the repair of meiosis-specific double strand breaks subsequent to single-end invasion (SEI).</text>
</comment>
<evidence type="ECO:0000256" key="2">
    <source>
        <dbReference type="RuleBase" id="RU369042"/>
    </source>
</evidence>
<dbReference type="InterPro" id="IPR027421">
    <property type="entry name" value="DNA_pol_lamdba_lyase_dom_sf"/>
</dbReference>
<reference evidence="5" key="2">
    <citation type="submission" date="2011-02" db="EMBL/GenBank/DDBJ databases">
        <authorList>
            <person name="MacLean D."/>
        </authorList>
    </citation>
    <scope>NUCLEOTIDE SEQUENCE</scope>
</reference>
<dbReference type="EMBL" id="FR824121">
    <property type="protein sequence ID" value="CCA19687.1"/>
    <property type="molecule type" value="Genomic_DNA"/>
</dbReference>
<dbReference type="InterPro" id="IPR047416">
    <property type="entry name" value="XPF_nuclease_Mus81"/>
</dbReference>
<organism evidence="5">
    <name type="scientific">Albugo laibachii Nc14</name>
    <dbReference type="NCBI Taxonomy" id="890382"/>
    <lineage>
        <taxon>Eukaryota</taxon>
        <taxon>Sar</taxon>
        <taxon>Stramenopiles</taxon>
        <taxon>Oomycota</taxon>
        <taxon>Peronosporomycetes</taxon>
        <taxon>Albuginales</taxon>
        <taxon>Albuginaceae</taxon>
        <taxon>Albugo</taxon>
    </lineage>
</organism>
<dbReference type="GO" id="GO:0048257">
    <property type="term" value="F:3'-flap endonuclease activity"/>
    <property type="evidence" value="ECO:0007669"/>
    <property type="project" value="TreeGrafter"/>
</dbReference>
<protein>
    <recommendedName>
        <fullName evidence="2">Crossover junction endonuclease MUS81</fullName>
        <ecNumber evidence="2">3.1.22.-</ecNumber>
    </recommendedName>
</protein>
<dbReference type="PANTHER" id="PTHR13451:SF0">
    <property type="entry name" value="CROSSOVER JUNCTION ENDONUCLEASE MUS81"/>
    <property type="match status" value="1"/>
</dbReference>
<sequence>MTSEAATRKRNANRCAHASNLIIVEELQAIRKKMRPNSNLASNYQRAITSIQKFAYPIRSGSEAQCLKNIGNYMANQIQSILMRHQPAEAENSIQNAKQCDSKPISKCKSMVTDASGDKTASTCTRSSKEYLPAFQKQPWFILTALNAKKALGEDSAVHLEKIYEHAKSLGFQGAMVQLKTCCAQLSSSHQVIERNVYGAWYLTEKGKQSAQRCSPIDTQMSSEKFAGKAAQALEFHDTLADRCIKTHTDSDVENIDPEAELEPHIRGEKLWSQLTLVVEADLCQDMDQWTLILLLDHREVVSRRNRSILERKLTESGVTCEVRGLHIGDMIWIARRNRGDSVDEFVLNVIVERKEVRDLSGSIIDRRY</sequence>
<proteinExistence type="inferred from homology"/>
<feature type="domain" description="ERCC4" evidence="3">
    <location>
        <begin position="297"/>
        <end position="369"/>
    </location>
</feature>
<dbReference type="GO" id="GO:0000727">
    <property type="term" value="P:double-strand break repair via break-induced replication"/>
    <property type="evidence" value="ECO:0007669"/>
    <property type="project" value="UniProtKB-UniRule"/>
</dbReference>
<dbReference type="InterPro" id="IPR033309">
    <property type="entry name" value="Mus81"/>
</dbReference>
<dbReference type="GO" id="GO:0005634">
    <property type="term" value="C:nucleus"/>
    <property type="evidence" value="ECO:0007669"/>
    <property type="project" value="UniProtKB-SubCell"/>
</dbReference>
<keyword evidence="2" id="KW-0227">DNA damage</keyword>
<reference evidence="5" key="1">
    <citation type="journal article" date="2011" name="PLoS Biol.">
        <title>Gene gain and loss during evolution of obligate parasitism in the white rust pathogen of Arabidopsis thaliana.</title>
        <authorList>
            <person name="Kemen E."/>
            <person name="Gardiner A."/>
            <person name="Schultz-Larsen T."/>
            <person name="Kemen A.C."/>
            <person name="Balmuth A.L."/>
            <person name="Robert-Seilaniantz A."/>
            <person name="Bailey K."/>
            <person name="Holub E."/>
            <person name="Studholme D.J."/>
            <person name="Maclean D."/>
            <person name="Jones J.D."/>
        </authorList>
    </citation>
    <scope>NUCLEOTIDE SEQUENCE</scope>
</reference>
<dbReference type="GO" id="GO:0046872">
    <property type="term" value="F:metal ion binding"/>
    <property type="evidence" value="ECO:0007669"/>
    <property type="project" value="UniProtKB-UniRule"/>
</dbReference>
<dbReference type="GO" id="GO:0048476">
    <property type="term" value="C:Holliday junction resolvase complex"/>
    <property type="evidence" value="ECO:0007669"/>
    <property type="project" value="UniProtKB-UniRule"/>
</dbReference>
<evidence type="ECO:0000313" key="5">
    <source>
        <dbReference type="EMBL" id="CCA19687.1"/>
    </source>
</evidence>
<keyword evidence="2 5" id="KW-0255">Endonuclease</keyword>
<dbReference type="SUPFAM" id="SSF47802">
    <property type="entry name" value="DNA polymerase beta, N-terminal domain-like"/>
    <property type="match status" value="1"/>
</dbReference>